<feature type="compositionally biased region" description="Low complexity" evidence="1">
    <location>
        <begin position="231"/>
        <end position="245"/>
    </location>
</feature>
<accession>S7ZZL6</accession>
<organism evidence="2 3">
    <name type="scientific">Dactylellina haptotyla (strain CBS 200.50)</name>
    <name type="common">Nematode-trapping fungus</name>
    <name type="synonym">Monacrosporium haptotylum</name>
    <dbReference type="NCBI Taxonomy" id="1284197"/>
    <lineage>
        <taxon>Eukaryota</taxon>
        <taxon>Fungi</taxon>
        <taxon>Dikarya</taxon>
        <taxon>Ascomycota</taxon>
        <taxon>Pezizomycotina</taxon>
        <taxon>Orbiliomycetes</taxon>
        <taxon>Orbiliales</taxon>
        <taxon>Orbiliaceae</taxon>
        <taxon>Dactylellina</taxon>
    </lineage>
</organism>
<evidence type="ECO:0000313" key="2">
    <source>
        <dbReference type="EMBL" id="EPS35869.1"/>
    </source>
</evidence>
<dbReference type="Proteomes" id="UP000015100">
    <property type="component" value="Unassembled WGS sequence"/>
</dbReference>
<proteinExistence type="predicted"/>
<evidence type="ECO:0000256" key="1">
    <source>
        <dbReference type="SAM" id="MobiDB-lite"/>
    </source>
</evidence>
<evidence type="ECO:0000313" key="3">
    <source>
        <dbReference type="Proteomes" id="UP000015100"/>
    </source>
</evidence>
<feature type="compositionally biased region" description="Basic and acidic residues" evidence="1">
    <location>
        <begin position="464"/>
        <end position="479"/>
    </location>
</feature>
<feature type="compositionally biased region" description="Basic and acidic residues" evidence="1">
    <location>
        <begin position="429"/>
        <end position="440"/>
    </location>
</feature>
<feature type="region of interest" description="Disordered" evidence="1">
    <location>
        <begin position="397"/>
        <end position="479"/>
    </location>
</feature>
<name>S7ZZL6_DACHA</name>
<keyword evidence="3" id="KW-1185">Reference proteome</keyword>
<feature type="compositionally biased region" description="Low complexity" evidence="1">
    <location>
        <begin position="146"/>
        <end position="175"/>
    </location>
</feature>
<feature type="region of interest" description="Disordered" evidence="1">
    <location>
        <begin position="26"/>
        <end position="275"/>
    </location>
</feature>
<feature type="compositionally biased region" description="Basic and acidic residues" evidence="1">
    <location>
        <begin position="204"/>
        <end position="213"/>
    </location>
</feature>
<dbReference type="HOGENOM" id="CLU_569885_0_0_1"/>
<dbReference type="OrthoDB" id="10650644at2759"/>
<feature type="compositionally biased region" description="Basic and acidic residues" evidence="1">
    <location>
        <begin position="33"/>
        <end position="42"/>
    </location>
</feature>
<protein>
    <submittedName>
        <fullName evidence="2">Uncharacterized protein</fullName>
    </submittedName>
</protein>
<gene>
    <name evidence="2" type="ORF">H072_10666</name>
</gene>
<dbReference type="AlphaFoldDB" id="S7ZZL6"/>
<sequence>MHYHTLDRGAGSSHIDIHLPYAKFLSSASSPDIDTRRPDKHATTTAAAVPIVLDLNLDSAGPTMEGRDPNTPGEEEDVRESKPFVKYKKKHPTHTPTTSTITTTTTTTSSSSPASTSSPQRVDRSNLTGAATEGPPVTIPAGSCRSSSSDLPADLPADLAAPAGPAGPAAPLDPYYRPPSPPARLRVPSKSKNPNPLVLGRKALGRDDHDVAPKESPLLPSKPPRVSFDPTTTTTSTTSTTTVTTAPTPYRCTLPRPTCAPKRPPILKAPRGPRKRDRFVPPFVVSFYDQYLKGIHRHGSLRSKTKVHWDPQNPIYRIHQRDPLVHTEFTTPTPSDEEPEHHYDPIIGAPGLIPSSASLPSIGSSSNFGTAVNEAGANASQRPPVQKYSSLFAEFPPEELGESSAQLAARQPERLPLLANRPPPPTIKESYRPLKEKEVQQESPGSSSSRSQDPKRFSGSSWDKYSKDGGDENKPKGHS</sequence>
<comment type="caution">
    <text evidence="2">The sequence shown here is derived from an EMBL/GenBank/DDBJ whole genome shotgun (WGS) entry which is preliminary data.</text>
</comment>
<reference evidence="3" key="2">
    <citation type="submission" date="2013-04" db="EMBL/GenBank/DDBJ databases">
        <title>Genomic mechanisms accounting for the adaptation to parasitism in nematode-trapping fungi.</title>
        <authorList>
            <person name="Ahren D.G."/>
        </authorList>
    </citation>
    <scope>NUCLEOTIDE SEQUENCE [LARGE SCALE GENOMIC DNA]</scope>
    <source>
        <strain evidence="3">CBS 200.50</strain>
    </source>
</reference>
<dbReference type="EMBL" id="AQGS01001006">
    <property type="protein sequence ID" value="EPS35869.1"/>
    <property type="molecule type" value="Genomic_DNA"/>
</dbReference>
<feature type="compositionally biased region" description="Low complexity" evidence="1">
    <location>
        <begin position="94"/>
        <end position="119"/>
    </location>
</feature>
<reference evidence="2 3" key="1">
    <citation type="journal article" date="2013" name="PLoS Genet.">
        <title>Genomic mechanisms accounting for the adaptation to parasitism in nematode-trapping fungi.</title>
        <authorList>
            <person name="Meerupati T."/>
            <person name="Andersson K.M."/>
            <person name="Friman E."/>
            <person name="Kumar D."/>
            <person name="Tunlid A."/>
            <person name="Ahren D."/>
        </authorList>
    </citation>
    <scope>NUCLEOTIDE SEQUENCE [LARGE SCALE GENOMIC DNA]</scope>
    <source>
        <strain evidence="2 3">CBS 200.50</strain>
    </source>
</reference>